<feature type="region of interest" description="Disordered" evidence="1">
    <location>
        <begin position="341"/>
        <end position="393"/>
    </location>
</feature>
<name>A0A090MBQ2_9HYPO</name>
<dbReference type="AlphaFoldDB" id="A0A090MBQ2"/>
<gene>
    <name evidence="2" type="ORF">BN850_0058480</name>
</gene>
<dbReference type="PANTHER" id="PTHR47843:SF2">
    <property type="entry name" value="BTB DOMAIN-CONTAINING PROTEIN"/>
    <property type="match status" value="1"/>
</dbReference>
<accession>A0A090MBQ2</accession>
<reference evidence="2" key="1">
    <citation type="submission" date="2013-05" db="EMBL/GenBank/DDBJ databases">
        <title>Draft genome sequences of six wheat associated Fusarium spp. isolates.</title>
        <authorList>
            <person name="Moolhuijzen P.M."/>
            <person name="Manners J.M."/>
            <person name="Wilcox S."/>
            <person name="Bellgard M.I."/>
            <person name="Gardiner D.M."/>
        </authorList>
    </citation>
    <scope>NUCLEOTIDE SEQUENCE</scope>
    <source>
        <strain evidence="2">CS3069</strain>
    </source>
</reference>
<protein>
    <submittedName>
        <fullName evidence="2">WGS project CBMI000000000 data, contig CS3069_c001407</fullName>
    </submittedName>
</protein>
<feature type="compositionally biased region" description="Polar residues" evidence="1">
    <location>
        <begin position="369"/>
        <end position="385"/>
    </location>
</feature>
<organism evidence="2">
    <name type="scientific">Fusarium clavum</name>
    <dbReference type="NCBI Taxonomy" id="2594811"/>
    <lineage>
        <taxon>Eukaryota</taxon>
        <taxon>Fungi</taxon>
        <taxon>Dikarya</taxon>
        <taxon>Ascomycota</taxon>
        <taxon>Pezizomycotina</taxon>
        <taxon>Sordariomycetes</taxon>
        <taxon>Hypocreomycetidae</taxon>
        <taxon>Hypocreales</taxon>
        <taxon>Nectriaceae</taxon>
        <taxon>Fusarium</taxon>
        <taxon>Fusarium incarnatum-equiseti species complex</taxon>
    </lineage>
</organism>
<dbReference type="EMBL" id="CBMI010001405">
    <property type="protein sequence ID" value="CEG04529.1"/>
    <property type="molecule type" value="Genomic_DNA"/>
</dbReference>
<evidence type="ECO:0000313" key="2">
    <source>
        <dbReference type="EMBL" id="CEG04529.1"/>
    </source>
</evidence>
<feature type="compositionally biased region" description="Basic and acidic residues" evidence="1">
    <location>
        <begin position="347"/>
        <end position="356"/>
    </location>
</feature>
<dbReference type="InterPro" id="IPR011333">
    <property type="entry name" value="SKP1/BTB/POZ_sf"/>
</dbReference>
<evidence type="ECO:0000256" key="1">
    <source>
        <dbReference type="SAM" id="MobiDB-lite"/>
    </source>
</evidence>
<proteinExistence type="predicted"/>
<dbReference type="PANTHER" id="PTHR47843">
    <property type="entry name" value="BTB DOMAIN-CONTAINING PROTEIN-RELATED"/>
    <property type="match status" value="1"/>
</dbReference>
<sequence length="393" mass="43932">MAATHQQILGTWNRGAGELPLLKITERDQSNLYMDMTFLTEYSTFSVEEHRLEDYKQTRTGSVAASSPRETSNIASAELPKGGRLASLRGKGIEIHVGSEPPSDENTWTLPVKLISQHSEYFKAACLWNMTGKISLPEQDPIVFGLFVEWMYYTTYETFTLEPSPSIHAKCWVLADYLLCNEFKAYAMARLFKDHMNRATLFGSSAISCEDVQYVCSSTAPDSKLREFYMDFVVDHFTDTRMLRGNTAEWDEILQNDPQARLKLLEKMRSRRVSCTKSMEYYVKVNEPQGDSRLRMDVGLAGLSIAEKKTEIATAEHTSNNELSQKTEDFQFSSDALAFVPSPSPKMHTELVHNADGDGNADSMDGVNSVINSGPSPSGIATSNESESEGITE</sequence>
<dbReference type="Gene3D" id="3.30.710.10">
    <property type="entry name" value="Potassium Channel Kv1.1, Chain A"/>
    <property type="match status" value="1"/>
</dbReference>
<comment type="caution">
    <text evidence="2">The sequence shown here is derived from an EMBL/GenBank/DDBJ whole genome shotgun (WGS) entry which is preliminary data.</text>
</comment>